<proteinExistence type="predicted"/>
<gene>
    <name evidence="3" type="ORF">CDL15_Pgr016095</name>
</gene>
<comment type="caution">
    <text evidence="3">The sequence shown here is derived from an EMBL/GenBank/DDBJ whole genome shotgun (WGS) entry which is preliminary data.</text>
</comment>
<reference evidence="4" key="1">
    <citation type="journal article" date="2017" name="Plant J.">
        <title>The pomegranate (Punica granatum L.) genome and the genomics of punicalagin biosynthesis.</title>
        <authorList>
            <person name="Qin G."/>
            <person name="Xu C."/>
            <person name="Ming R."/>
            <person name="Tang H."/>
            <person name="Guyot R."/>
            <person name="Kramer E.M."/>
            <person name="Hu Y."/>
            <person name="Yi X."/>
            <person name="Qi Y."/>
            <person name="Xu X."/>
            <person name="Gao Z."/>
            <person name="Pan H."/>
            <person name="Jian J."/>
            <person name="Tian Y."/>
            <person name="Yue Z."/>
            <person name="Xu Y."/>
        </authorList>
    </citation>
    <scope>NUCLEOTIDE SEQUENCE [LARGE SCALE GENOMIC DNA]</scope>
    <source>
        <strain evidence="4">cv. Dabenzi</strain>
    </source>
</reference>
<dbReference type="PANTHER" id="PTHR36373:SF1">
    <property type="entry name" value="EXPRESSED PROTEIN"/>
    <property type="match status" value="1"/>
</dbReference>
<evidence type="ECO:0000256" key="2">
    <source>
        <dbReference type="SAM" id="MobiDB-lite"/>
    </source>
</evidence>
<feature type="coiled-coil region" evidence="1">
    <location>
        <begin position="186"/>
        <end position="213"/>
    </location>
</feature>
<feature type="compositionally biased region" description="Polar residues" evidence="2">
    <location>
        <begin position="285"/>
        <end position="302"/>
    </location>
</feature>
<feature type="compositionally biased region" description="Basic and acidic residues" evidence="2">
    <location>
        <begin position="141"/>
        <end position="159"/>
    </location>
</feature>
<dbReference type="EMBL" id="MTKT01002495">
    <property type="protein sequence ID" value="OWM78371.1"/>
    <property type="molecule type" value="Genomic_DNA"/>
</dbReference>
<evidence type="ECO:0000313" key="3">
    <source>
        <dbReference type="EMBL" id="OWM78371.1"/>
    </source>
</evidence>
<accession>A0A218X1L6</accession>
<name>A0A218X1L6_PUNGR</name>
<dbReference type="Proteomes" id="UP000197138">
    <property type="component" value="Unassembled WGS sequence"/>
</dbReference>
<evidence type="ECO:0000256" key="1">
    <source>
        <dbReference type="SAM" id="Coils"/>
    </source>
</evidence>
<organism evidence="3 4">
    <name type="scientific">Punica granatum</name>
    <name type="common">Pomegranate</name>
    <dbReference type="NCBI Taxonomy" id="22663"/>
    <lineage>
        <taxon>Eukaryota</taxon>
        <taxon>Viridiplantae</taxon>
        <taxon>Streptophyta</taxon>
        <taxon>Embryophyta</taxon>
        <taxon>Tracheophyta</taxon>
        <taxon>Spermatophyta</taxon>
        <taxon>Magnoliopsida</taxon>
        <taxon>eudicotyledons</taxon>
        <taxon>Gunneridae</taxon>
        <taxon>Pentapetalae</taxon>
        <taxon>rosids</taxon>
        <taxon>malvids</taxon>
        <taxon>Myrtales</taxon>
        <taxon>Lythraceae</taxon>
        <taxon>Punica</taxon>
    </lineage>
</organism>
<dbReference type="AlphaFoldDB" id="A0A218X1L6"/>
<evidence type="ECO:0000313" key="4">
    <source>
        <dbReference type="Proteomes" id="UP000197138"/>
    </source>
</evidence>
<feature type="compositionally biased region" description="Polar residues" evidence="2">
    <location>
        <begin position="118"/>
        <end position="131"/>
    </location>
</feature>
<feature type="region of interest" description="Disordered" evidence="2">
    <location>
        <begin position="285"/>
        <end position="307"/>
    </location>
</feature>
<feature type="compositionally biased region" description="Basic and acidic residues" evidence="2">
    <location>
        <begin position="226"/>
        <end position="257"/>
    </location>
</feature>
<feature type="region of interest" description="Disordered" evidence="2">
    <location>
        <begin position="58"/>
        <end position="160"/>
    </location>
</feature>
<feature type="compositionally biased region" description="Low complexity" evidence="2">
    <location>
        <begin position="68"/>
        <end position="80"/>
    </location>
</feature>
<sequence length="379" mass="42917">MEPAKIDWKNVQWVFVEDELYEHINAPKWFDFSAPQEDDPADTDVAWFCRPDCNHPTTAEDFLNSTPKSSSNKKSANAYKTLLLGDRNQRDLSTRRRGLAHSPTQSSNCVHRSEDSENQNPNLSTPVNQHIRSLKAAIKSSSEKKKPFDEPPRANEAPRLKSTLSARNLFAGRNILNHITEFVGELKKLALRAREREENVEKLNVENDRADLEEGTAELLLEGMTGEEKEKEKERKPLLEVGKGRSDGSELSISKEKQRRVVEAENIPISLDMENVRPKGENILSQIRTSPPTPQCFSSTSRTTKKTLPKETRSRLMERQILKEVKQTSEEAADKGRSSNFGGKEAKNPTILDYLFLDPLLLIEIFLESVLGLYTGYGI</sequence>
<keyword evidence="1" id="KW-0175">Coiled coil</keyword>
<protein>
    <submittedName>
        <fullName evidence="3">Uncharacterized protein</fullName>
    </submittedName>
</protein>
<dbReference type="PANTHER" id="PTHR36373">
    <property type="entry name" value="EXPRESSED PROTEIN"/>
    <property type="match status" value="1"/>
</dbReference>
<feature type="region of interest" description="Disordered" evidence="2">
    <location>
        <begin position="225"/>
        <end position="257"/>
    </location>
</feature>